<evidence type="ECO:0000256" key="1">
    <source>
        <dbReference type="SAM" id="SignalP"/>
    </source>
</evidence>
<dbReference type="PANTHER" id="PTHR43798:SF33">
    <property type="entry name" value="HYDROLASE, PUTATIVE (AFU_ORTHOLOGUE AFUA_2G14860)-RELATED"/>
    <property type="match status" value="1"/>
</dbReference>
<dbReference type="Proteomes" id="UP000288929">
    <property type="component" value="Chromosome"/>
</dbReference>
<dbReference type="PANTHER" id="PTHR43798">
    <property type="entry name" value="MONOACYLGLYCEROL LIPASE"/>
    <property type="match status" value="1"/>
</dbReference>
<keyword evidence="3" id="KW-0378">Hydrolase</keyword>
<feature type="domain" description="AB hydrolase-1" evidence="2">
    <location>
        <begin position="81"/>
        <end position="196"/>
    </location>
</feature>
<dbReference type="GO" id="GO:0016787">
    <property type="term" value="F:hydrolase activity"/>
    <property type="evidence" value="ECO:0007669"/>
    <property type="project" value="UniProtKB-KW"/>
</dbReference>
<dbReference type="GO" id="GO:0016020">
    <property type="term" value="C:membrane"/>
    <property type="evidence" value="ECO:0007669"/>
    <property type="project" value="TreeGrafter"/>
</dbReference>
<dbReference type="KEGG" id="cpeg:CPELA_04075"/>
<reference evidence="3 4" key="1">
    <citation type="submission" date="2019-01" db="EMBL/GenBank/DDBJ databases">
        <authorList>
            <person name="Ruckert C."/>
            <person name="Busche T."/>
            <person name="Kalinowski J."/>
        </authorList>
    </citation>
    <scope>NUCLEOTIDE SEQUENCE [LARGE SCALE GENOMIC DNA]</scope>
    <source>
        <strain evidence="3 4">136/3</strain>
    </source>
</reference>
<gene>
    <name evidence="3" type="ORF">CPELA_04075</name>
</gene>
<feature type="chain" id="PRO_5019175660" evidence="1">
    <location>
        <begin position="30"/>
        <end position="336"/>
    </location>
</feature>
<feature type="signal peptide" evidence="1">
    <location>
        <begin position="1"/>
        <end position="29"/>
    </location>
</feature>
<dbReference type="InterPro" id="IPR050266">
    <property type="entry name" value="AB_hydrolase_sf"/>
</dbReference>
<dbReference type="EMBL" id="CP035299">
    <property type="protein sequence ID" value="QAU52094.1"/>
    <property type="molecule type" value="Genomic_DNA"/>
</dbReference>
<accession>A0A410W822</accession>
<name>A0A410W822_9CORY</name>
<dbReference type="OrthoDB" id="8871309at2"/>
<dbReference type="SUPFAM" id="SSF53474">
    <property type="entry name" value="alpha/beta-Hydrolases"/>
    <property type="match status" value="1"/>
</dbReference>
<protein>
    <submittedName>
        <fullName evidence="3">Alpha/beta hydrolase family protein</fullName>
    </submittedName>
</protein>
<dbReference type="RefSeq" id="WP_128889583.1">
    <property type="nucleotide sequence ID" value="NZ_BMCX01000001.1"/>
</dbReference>
<evidence type="ECO:0000259" key="2">
    <source>
        <dbReference type="Pfam" id="PF00561"/>
    </source>
</evidence>
<keyword evidence="1" id="KW-0732">Signal</keyword>
<keyword evidence="4" id="KW-1185">Reference proteome</keyword>
<dbReference type="Pfam" id="PF00561">
    <property type="entry name" value="Abhydrolase_1"/>
    <property type="match status" value="1"/>
</dbReference>
<evidence type="ECO:0000313" key="3">
    <source>
        <dbReference type="EMBL" id="QAU52094.1"/>
    </source>
</evidence>
<organism evidence="3 4">
    <name type="scientific">Corynebacterium pelargi</name>
    <dbReference type="NCBI Taxonomy" id="1471400"/>
    <lineage>
        <taxon>Bacteria</taxon>
        <taxon>Bacillati</taxon>
        <taxon>Actinomycetota</taxon>
        <taxon>Actinomycetes</taxon>
        <taxon>Mycobacteriales</taxon>
        <taxon>Corynebacteriaceae</taxon>
        <taxon>Corynebacterium</taxon>
    </lineage>
</organism>
<dbReference type="InterPro" id="IPR000073">
    <property type="entry name" value="AB_hydrolase_1"/>
</dbReference>
<dbReference type="Gene3D" id="3.40.50.1820">
    <property type="entry name" value="alpha/beta hydrolase"/>
    <property type="match status" value="1"/>
</dbReference>
<proteinExistence type="predicted"/>
<dbReference type="InterPro" id="IPR029058">
    <property type="entry name" value="AB_hydrolase_fold"/>
</dbReference>
<sequence length="336" mass="34545" precursor="true">MVFHPRAKSIAGVVLLACTAFLSPVSASAQTNEAEVAAWTGMGAPMASSKTLPGAALRALQSPYASPTGANADCVSSPEEPPVVLIHGMTSNSYASFGAIAPALAAQGKCVFAMNYGYYGTDTPAGSSVAGSLPGFFGLGPMQASLEELSGQIEQVKQHTGAEKVDLVGWSEGGALAAAYAKLQKDDVRTVVSIAGVLRGTTVLGISNLLERANAVGMDTSRVISAGLGPAGNDLLEGSDFMLALRENGIEVPGVRYVAISTLYDEAATPLSATQFSGGEYRNIVVQNECPQDRVDHLGMPYDPRTIAFVQEALGLSVAIPCVKNVGPAAGLRQPA</sequence>
<evidence type="ECO:0000313" key="4">
    <source>
        <dbReference type="Proteomes" id="UP000288929"/>
    </source>
</evidence>
<dbReference type="AlphaFoldDB" id="A0A410W822"/>